<reference evidence="2" key="1">
    <citation type="journal article" date="2021" name="PeerJ">
        <title>Extensive microbial diversity within the chicken gut microbiome revealed by metagenomics and culture.</title>
        <authorList>
            <person name="Gilroy R."/>
            <person name="Ravi A."/>
            <person name="Getino M."/>
            <person name="Pursley I."/>
            <person name="Horton D.L."/>
            <person name="Alikhan N.F."/>
            <person name="Baker D."/>
            <person name="Gharbi K."/>
            <person name="Hall N."/>
            <person name="Watson M."/>
            <person name="Adriaenssens E.M."/>
            <person name="Foster-Nyarko E."/>
            <person name="Jarju S."/>
            <person name="Secka A."/>
            <person name="Antonio M."/>
            <person name="Oren A."/>
            <person name="Chaudhuri R.R."/>
            <person name="La Ragione R."/>
            <person name="Hildebrand F."/>
            <person name="Pallen M.J."/>
        </authorList>
    </citation>
    <scope>NUCLEOTIDE SEQUENCE</scope>
    <source>
        <strain evidence="2">CHK195-9823</strain>
    </source>
</reference>
<evidence type="ECO:0000256" key="1">
    <source>
        <dbReference type="SAM" id="Phobius"/>
    </source>
</evidence>
<dbReference type="InterPro" id="IPR021359">
    <property type="entry name" value="DUF2812"/>
</dbReference>
<dbReference type="EMBL" id="DXIQ01000030">
    <property type="protein sequence ID" value="HIV38373.1"/>
    <property type="molecule type" value="Genomic_DNA"/>
</dbReference>
<name>A0A9D1PC24_9FIRM</name>
<reference evidence="2" key="2">
    <citation type="submission" date="2021-04" db="EMBL/GenBank/DDBJ databases">
        <authorList>
            <person name="Gilroy R."/>
        </authorList>
    </citation>
    <scope>NUCLEOTIDE SEQUENCE</scope>
    <source>
        <strain evidence="2">CHK195-9823</strain>
    </source>
</reference>
<dbReference type="Proteomes" id="UP000886814">
    <property type="component" value="Unassembled WGS sequence"/>
</dbReference>
<feature type="transmembrane region" description="Helical" evidence="1">
    <location>
        <begin position="150"/>
        <end position="169"/>
    </location>
</feature>
<keyword evidence="1" id="KW-1133">Transmembrane helix</keyword>
<evidence type="ECO:0000313" key="3">
    <source>
        <dbReference type="Proteomes" id="UP000886814"/>
    </source>
</evidence>
<dbReference type="AlphaFoldDB" id="A0A9D1PC24"/>
<accession>A0A9D1PC24</accession>
<organism evidence="2 3">
    <name type="scientific">Candidatus Blautia stercorigallinarum</name>
    <dbReference type="NCBI Taxonomy" id="2838501"/>
    <lineage>
        <taxon>Bacteria</taxon>
        <taxon>Bacillati</taxon>
        <taxon>Bacillota</taxon>
        <taxon>Clostridia</taxon>
        <taxon>Lachnospirales</taxon>
        <taxon>Lachnospiraceae</taxon>
        <taxon>Blautia</taxon>
    </lineage>
</organism>
<keyword evidence="1" id="KW-0812">Transmembrane</keyword>
<sequence>MKDRKIKFRYFTIMEWEKEQDFLRQEGLKGWRFTKATLLGIYHFEKCEPEDVVYQLDYNPDGIAHKEQYVQMFQDCGWEYIQDYFGYSYFRKPASEMAGDEEIFCDDESRLEMVKRIFLSRMVPLISIFFLLIIPNLYTQSTNHSLAGYALNWGFWILFILYLFLFLVLGRQFWKYWKKLSR</sequence>
<keyword evidence="1" id="KW-0472">Membrane</keyword>
<feature type="transmembrane region" description="Helical" evidence="1">
    <location>
        <begin position="118"/>
        <end position="138"/>
    </location>
</feature>
<gene>
    <name evidence="2" type="ORF">H9747_05140</name>
</gene>
<evidence type="ECO:0000313" key="2">
    <source>
        <dbReference type="EMBL" id="HIV38373.1"/>
    </source>
</evidence>
<comment type="caution">
    <text evidence="2">The sequence shown here is derived from an EMBL/GenBank/DDBJ whole genome shotgun (WGS) entry which is preliminary data.</text>
</comment>
<dbReference type="Pfam" id="PF11193">
    <property type="entry name" value="DUF2812"/>
    <property type="match status" value="1"/>
</dbReference>
<protein>
    <submittedName>
        <fullName evidence="2">DUF2812 domain-containing protein</fullName>
    </submittedName>
</protein>
<proteinExistence type="predicted"/>